<sequence>MRAFILALLICFGLSACATLEEATGLKLADTSPQRNYYARPQPQVFEAMVGVLGEMNYEISKSAPAQGVIEAYGRLLETEKFGNARQFLISVKVRPVGETESSVELLVREAREGDFKVGAVSQSHGVHGRYDSIFEALEKVLGEGSWLPPSQPARD</sequence>
<evidence type="ECO:0008006" key="4">
    <source>
        <dbReference type="Google" id="ProtNLM"/>
    </source>
</evidence>
<accession>A0AAF0I4A5</accession>
<dbReference type="PROSITE" id="PS51257">
    <property type="entry name" value="PROKAR_LIPOPROTEIN"/>
    <property type="match status" value="1"/>
</dbReference>
<name>A0AAF0I4A5_9BACT</name>
<reference evidence="2" key="1">
    <citation type="submission" date="2023-03" db="EMBL/GenBank/DDBJ databases">
        <title>Lomoglobus Profundus gen. nov., sp. nov., a novel member of the phylum Verrucomicrobia, isolated from deep-marine sediment of South China Sea.</title>
        <authorList>
            <person name="Ahmad T."/>
            <person name="Ishaq S.E."/>
            <person name="Wang F."/>
        </authorList>
    </citation>
    <scope>NUCLEOTIDE SEQUENCE</scope>
    <source>
        <strain evidence="2">LMO-M01</strain>
    </source>
</reference>
<feature type="chain" id="PRO_5042189435" description="DUF4410 domain-containing protein" evidence="1">
    <location>
        <begin position="19"/>
        <end position="156"/>
    </location>
</feature>
<gene>
    <name evidence="2" type="ORF">PXH66_07320</name>
</gene>
<keyword evidence="1" id="KW-0732">Signal</keyword>
<proteinExistence type="predicted"/>
<dbReference type="RefSeq" id="WP_330928009.1">
    <property type="nucleotide sequence ID" value="NZ_CP119075.1"/>
</dbReference>
<protein>
    <recommendedName>
        <fullName evidence="4">DUF4410 domain-containing protein</fullName>
    </recommendedName>
</protein>
<feature type="signal peptide" evidence="1">
    <location>
        <begin position="1"/>
        <end position="18"/>
    </location>
</feature>
<evidence type="ECO:0000313" key="3">
    <source>
        <dbReference type="Proteomes" id="UP001218638"/>
    </source>
</evidence>
<organism evidence="2 3">
    <name type="scientific">Synoicihabitans lomoniglobus</name>
    <dbReference type="NCBI Taxonomy" id="2909285"/>
    <lineage>
        <taxon>Bacteria</taxon>
        <taxon>Pseudomonadati</taxon>
        <taxon>Verrucomicrobiota</taxon>
        <taxon>Opitutia</taxon>
        <taxon>Opitutales</taxon>
        <taxon>Opitutaceae</taxon>
        <taxon>Synoicihabitans</taxon>
    </lineage>
</organism>
<dbReference type="KEGG" id="slom:PXH66_07320"/>
<dbReference type="EMBL" id="CP119075">
    <property type="protein sequence ID" value="WED66659.1"/>
    <property type="molecule type" value="Genomic_DNA"/>
</dbReference>
<keyword evidence="3" id="KW-1185">Reference proteome</keyword>
<evidence type="ECO:0000313" key="2">
    <source>
        <dbReference type="EMBL" id="WED66659.1"/>
    </source>
</evidence>
<dbReference type="Proteomes" id="UP001218638">
    <property type="component" value="Chromosome"/>
</dbReference>
<dbReference type="AlphaFoldDB" id="A0AAF0I4A5"/>
<evidence type="ECO:0000256" key="1">
    <source>
        <dbReference type="SAM" id="SignalP"/>
    </source>
</evidence>